<dbReference type="AlphaFoldDB" id="A0A1C7MDW0"/>
<reference evidence="1 2" key="1">
    <citation type="submission" date="2016-03" db="EMBL/GenBank/DDBJ databases">
        <title>Whole genome sequencing of Grifola frondosa 9006-11.</title>
        <authorList>
            <person name="Min B."/>
            <person name="Park H."/>
            <person name="Kim J.-G."/>
            <person name="Cho H."/>
            <person name="Oh Y.-L."/>
            <person name="Kong W.-S."/>
            <person name="Choi I.-G."/>
        </authorList>
    </citation>
    <scope>NUCLEOTIDE SEQUENCE [LARGE SCALE GENOMIC DNA]</scope>
    <source>
        <strain evidence="1 2">9006-11</strain>
    </source>
</reference>
<evidence type="ECO:0000313" key="2">
    <source>
        <dbReference type="Proteomes" id="UP000092993"/>
    </source>
</evidence>
<proteinExistence type="predicted"/>
<protein>
    <submittedName>
        <fullName evidence="1">Uncharacterized protein</fullName>
    </submittedName>
</protein>
<evidence type="ECO:0000313" key="1">
    <source>
        <dbReference type="EMBL" id="OBZ75028.1"/>
    </source>
</evidence>
<organism evidence="1 2">
    <name type="scientific">Grifola frondosa</name>
    <name type="common">Maitake</name>
    <name type="synonym">Polyporus frondosus</name>
    <dbReference type="NCBI Taxonomy" id="5627"/>
    <lineage>
        <taxon>Eukaryota</taxon>
        <taxon>Fungi</taxon>
        <taxon>Dikarya</taxon>
        <taxon>Basidiomycota</taxon>
        <taxon>Agaricomycotina</taxon>
        <taxon>Agaricomycetes</taxon>
        <taxon>Polyporales</taxon>
        <taxon>Grifolaceae</taxon>
        <taxon>Grifola</taxon>
    </lineage>
</organism>
<sequence>MDENYRPYIIDFESAEQHDCQKSMDIVFNTEEPKWEEFNCDELYEACIEAQAWRPRTVDYLRREIPLKVAVSAKELVKHAPKGYSYEAAWAAALRVVKELQEWFDERAFFDGRSPTDPLPYYGRD</sequence>
<comment type="caution">
    <text evidence="1">The sequence shown here is derived from an EMBL/GenBank/DDBJ whole genome shotgun (WGS) entry which is preliminary data.</text>
</comment>
<keyword evidence="2" id="KW-1185">Reference proteome</keyword>
<dbReference type="Proteomes" id="UP000092993">
    <property type="component" value="Unassembled WGS sequence"/>
</dbReference>
<accession>A0A1C7MDW0</accession>
<dbReference type="OrthoDB" id="3271031at2759"/>
<gene>
    <name evidence="1" type="ORF">A0H81_05291</name>
</gene>
<dbReference type="EMBL" id="LUGG01000005">
    <property type="protein sequence ID" value="OBZ75028.1"/>
    <property type="molecule type" value="Genomic_DNA"/>
</dbReference>
<name>A0A1C7MDW0_GRIFR</name>